<feature type="non-terminal residue" evidence="1">
    <location>
        <position position="43"/>
    </location>
</feature>
<reference evidence="1" key="1">
    <citation type="journal article" date="2013" name="Environ. Microbiol.">
        <title>Microbiota from the distal guts of lean and obese adolescents exhibit partial functional redundancy besides clear differences in community structure.</title>
        <authorList>
            <person name="Ferrer M."/>
            <person name="Ruiz A."/>
            <person name="Lanza F."/>
            <person name="Haange S.B."/>
            <person name="Oberbach A."/>
            <person name="Till H."/>
            <person name="Bargiela R."/>
            <person name="Campoy C."/>
            <person name="Segura M.T."/>
            <person name="Richter M."/>
            <person name="von Bergen M."/>
            <person name="Seifert J."/>
            <person name="Suarez A."/>
        </authorList>
    </citation>
    <scope>NUCLEOTIDE SEQUENCE</scope>
</reference>
<sequence length="43" mass="5057">MKFKIVYDKPQRIRFRCGAYAFDKEYEGAIYNLMTASPYVNSA</sequence>
<comment type="caution">
    <text evidence="1">The sequence shown here is derived from an EMBL/GenBank/DDBJ whole genome shotgun (WGS) entry which is preliminary data.</text>
</comment>
<organism evidence="1">
    <name type="scientific">human gut metagenome</name>
    <dbReference type="NCBI Taxonomy" id="408170"/>
    <lineage>
        <taxon>unclassified sequences</taxon>
        <taxon>metagenomes</taxon>
        <taxon>organismal metagenomes</taxon>
    </lineage>
</organism>
<accession>K1TMH1</accession>
<name>K1TMH1_9ZZZZ</name>
<protein>
    <submittedName>
        <fullName evidence="1">ATPase, P-type (Transporting), HAD superfamily, subfamily IC/heavy metal translocating P-type ATPase</fullName>
    </submittedName>
</protein>
<proteinExistence type="predicted"/>
<dbReference type="EMBL" id="AJWY01003763">
    <property type="protein sequence ID" value="EKC74327.1"/>
    <property type="molecule type" value="Genomic_DNA"/>
</dbReference>
<evidence type="ECO:0000313" key="1">
    <source>
        <dbReference type="EMBL" id="EKC74327.1"/>
    </source>
</evidence>
<gene>
    <name evidence="1" type="ORF">LEA_05768</name>
</gene>
<dbReference type="AlphaFoldDB" id="K1TMH1"/>